<organism evidence="1 2">
    <name type="scientific">Pristionchus pacificus</name>
    <name type="common">Parasitic nematode worm</name>
    <dbReference type="NCBI Taxonomy" id="54126"/>
    <lineage>
        <taxon>Eukaryota</taxon>
        <taxon>Metazoa</taxon>
        <taxon>Ecdysozoa</taxon>
        <taxon>Nematoda</taxon>
        <taxon>Chromadorea</taxon>
        <taxon>Rhabditida</taxon>
        <taxon>Rhabditina</taxon>
        <taxon>Diplogasteromorpha</taxon>
        <taxon>Diplogasteroidea</taxon>
        <taxon>Neodiplogasteridae</taxon>
        <taxon>Pristionchus</taxon>
    </lineage>
</organism>
<accession>A0A454XPF9</accession>
<evidence type="ECO:0000313" key="1">
    <source>
        <dbReference type="EnsemblMetazoa" id="PPA33862.1"/>
    </source>
</evidence>
<gene>
    <name evidence="1" type="primary">WBGene00272231</name>
</gene>
<keyword evidence="2" id="KW-1185">Reference proteome</keyword>
<dbReference type="AlphaFoldDB" id="A0A454XPF9"/>
<evidence type="ECO:0000313" key="2">
    <source>
        <dbReference type="Proteomes" id="UP000005239"/>
    </source>
</evidence>
<protein>
    <submittedName>
        <fullName evidence="1">Uncharacterized protein</fullName>
    </submittedName>
</protein>
<proteinExistence type="predicted"/>
<dbReference type="Proteomes" id="UP000005239">
    <property type="component" value="Unassembled WGS sequence"/>
</dbReference>
<reference evidence="2" key="1">
    <citation type="journal article" date="2008" name="Nat. Genet.">
        <title>The Pristionchus pacificus genome provides a unique perspective on nematode lifestyle and parasitism.</title>
        <authorList>
            <person name="Dieterich C."/>
            <person name="Clifton S.W."/>
            <person name="Schuster L.N."/>
            <person name="Chinwalla A."/>
            <person name="Delehaunty K."/>
            <person name="Dinkelacker I."/>
            <person name="Fulton L."/>
            <person name="Fulton R."/>
            <person name="Godfrey J."/>
            <person name="Minx P."/>
            <person name="Mitreva M."/>
            <person name="Roeseler W."/>
            <person name="Tian H."/>
            <person name="Witte H."/>
            <person name="Yang S.P."/>
            <person name="Wilson R.K."/>
            <person name="Sommer R.J."/>
        </authorList>
    </citation>
    <scope>NUCLEOTIDE SEQUENCE [LARGE SCALE GENOMIC DNA]</scope>
    <source>
        <strain evidence="2">PS312</strain>
    </source>
</reference>
<sequence>MNFVVFILILAVLSPVNGFFWCWWWLPRIGFNIDWQITVGRPRPRPVVVVPPPPPPSPPLPAYKRYRGPGPKPN</sequence>
<dbReference type="EnsemblMetazoa" id="PPA33862.1">
    <property type="protein sequence ID" value="PPA33862.1"/>
    <property type="gene ID" value="WBGene00272231"/>
</dbReference>
<name>A0A454XPF9_PRIPA</name>
<accession>A0A8R1YK53</accession>
<reference evidence="1" key="2">
    <citation type="submission" date="2022-06" db="UniProtKB">
        <authorList>
            <consortium name="EnsemblMetazoa"/>
        </authorList>
    </citation>
    <scope>IDENTIFICATION</scope>
    <source>
        <strain evidence="1">PS312</strain>
    </source>
</reference>